<dbReference type="AlphaFoldDB" id="E9H025"/>
<evidence type="ECO:0000256" key="1">
    <source>
        <dbReference type="SAM" id="MobiDB-lite"/>
    </source>
</evidence>
<keyword evidence="3" id="KW-1185">Reference proteome</keyword>
<feature type="region of interest" description="Disordered" evidence="1">
    <location>
        <begin position="1"/>
        <end position="115"/>
    </location>
</feature>
<dbReference type="HOGENOM" id="CLU_113853_0_0_1"/>
<evidence type="ECO:0000313" key="3">
    <source>
        <dbReference type="Proteomes" id="UP000000305"/>
    </source>
</evidence>
<name>E9H025_DAPPU</name>
<organism evidence="2 3">
    <name type="scientific">Daphnia pulex</name>
    <name type="common">Water flea</name>
    <dbReference type="NCBI Taxonomy" id="6669"/>
    <lineage>
        <taxon>Eukaryota</taxon>
        <taxon>Metazoa</taxon>
        <taxon>Ecdysozoa</taxon>
        <taxon>Arthropoda</taxon>
        <taxon>Crustacea</taxon>
        <taxon>Branchiopoda</taxon>
        <taxon>Diplostraca</taxon>
        <taxon>Cladocera</taxon>
        <taxon>Anomopoda</taxon>
        <taxon>Daphniidae</taxon>
        <taxon>Daphnia</taxon>
    </lineage>
</organism>
<dbReference type="KEGG" id="dpx:DAPPUDRAFT_108393"/>
<accession>E9H025</accession>
<sequence>MAGRARHLLEPGFTYDDVNPNPPPVVGRVFNWPRPKTAENQRYNTYPSDGEEPSPVPSSGPRTREVMAVIPSVRPRVPRPASTTVQTPEQQPAAPACPTAPQPNTRPTPENNPALALERLNLLQQYIIDQEQLKERYFTDLRSLNRRYGDAR</sequence>
<dbReference type="Proteomes" id="UP000000305">
    <property type="component" value="Unassembled WGS sequence"/>
</dbReference>
<reference evidence="2 3" key="1">
    <citation type="journal article" date="2011" name="Science">
        <title>The ecoresponsive genome of Daphnia pulex.</title>
        <authorList>
            <person name="Colbourne J.K."/>
            <person name="Pfrender M.E."/>
            <person name="Gilbert D."/>
            <person name="Thomas W.K."/>
            <person name="Tucker A."/>
            <person name="Oakley T.H."/>
            <person name="Tokishita S."/>
            <person name="Aerts A."/>
            <person name="Arnold G.J."/>
            <person name="Basu M.K."/>
            <person name="Bauer D.J."/>
            <person name="Caceres C.E."/>
            <person name="Carmel L."/>
            <person name="Casola C."/>
            <person name="Choi J.H."/>
            <person name="Detter J.C."/>
            <person name="Dong Q."/>
            <person name="Dusheyko S."/>
            <person name="Eads B.D."/>
            <person name="Frohlich T."/>
            <person name="Geiler-Samerotte K.A."/>
            <person name="Gerlach D."/>
            <person name="Hatcher P."/>
            <person name="Jogdeo S."/>
            <person name="Krijgsveld J."/>
            <person name="Kriventseva E.V."/>
            <person name="Kultz D."/>
            <person name="Laforsch C."/>
            <person name="Lindquist E."/>
            <person name="Lopez J."/>
            <person name="Manak J.R."/>
            <person name="Muller J."/>
            <person name="Pangilinan J."/>
            <person name="Patwardhan R.P."/>
            <person name="Pitluck S."/>
            <person name="Pritham E.J."/>
            <person name="Rechtsteiner A."/>
            <person name="Rho M."/>
            <person name="Rogozin I.B."/>
            <person name="Sakarya O."/>
            <person name="Salamov A."/>
            <person name="Schaack S."/>
            <person name="Shapiro H."/>
            <person name="Shiga Y."/>
            <person name="Skalitzky C."/>
            <person name="Smith Z."/>
            <person name="Souvorov A."/>
            <person name="Sung W."/>
            <person name="Tang Z."/>
            <person name="Tsuchiya D."/>
            <person name="Tu H."/>
            <person name="Vos H."/>
            <person name="Wang M."/>
            <person name="Wolf Y.I."/>
            <person name="Yamagata H."/>
            <person name="Yamada T."/>
            <person name="Ye Y."/>
            <person name="Shaw J.R."/>
            <person name="Andrews J."/>
            <person name="Crease T.J."/>
            <person name="Tang H."/>
            <person name="Lucas S.M."/>
            <person name="Robertson H.M."/>
            <person name="Bork P."/>
            <person name="Koonin E.V."/>
            <person name="Zdobnov E.M."/>
            <person name="Grigoriev I.V."/>
            <person name="Lynch M."/>
            <person name="Boore J.L."/>
        </authorList>
    </citation>
    <scope>NUCLEOTIDE SEQUENCE [LARGE SCALE GENOMIC DNA]</scope>
</reference>
<protein>
    <submittedName>
        <fullName evidence="2">Uncharacterized protein</fullName>
    </submittedName>
</protein>
<feature type="compositionally biased region" description="Low complexity" evidence="1">
    <location>
        <begin position="68"/>
        <end position="97"/>
    </location>
</feature>
<gene>
    <name evidence="2" type="ORF">DAPPUDRAFT_108393</name>
</gene>
<dbReference type="InParanoid" id="E9H025"/>
<evidence type="ECO:0000313" key="2">
    <source>
        <dbReference type="EMBL" id="EFX74959.1"/>
    </source>
</evidence>
<dbReference type="EMBL" id="GL732579">
    <property type="protein sequence ID" value="EFX74959.1"/>
    <property type="molecule type" value="Genomic_DNA"/>
</dbReference>
<proteinExistence type="predicted"/>